<evidence type="ECO:0008006" key="4">
    <source>
        <dbReference type="Google" id="ProtNLM"/>
    </source>
</evidence>
<feature type="transmembrane region" description="Helical" evidence="1">
    <location>
        <begin position="351"/>
        <end position="381"/>
    </location>
</feature>
<keyword evidence="1" id="KW-0812">Transmembrane</keyword>
<sequence>MVAGPEAGTPPADDEVADLTVPALATGTELIGQYRGSGHREPPYLVRRADGQVVQLTRLLYLLAARLDGHSSYRHLAEVLSGRIERAITPGQVSFLIENRLRPAGIVAADPDGGEPAGPPPKTRDRLLALRFRVALVPEHVVGVIARVFQPLFWPPVVVAVLAGFVAADVWLARHGGAERILASAQGIISRPEQILLVLGVLMLAGIFHECGHVAACRYGGARPGAMGVGIYLVWPAMYSTVTDSYRLSRGGRLRTDLGGVYFNVLAMLVMIALYAQTGAPWLLAAFVAWQAATVWQFLPSIRLDGYYILSDLVGVPDLFDRMGPTLRSMLPGRPAHPRVRELKPWARRVIAVWVVLVIPCLAYWLIAFLALAPYVLPYLWEALLVQGTAVGRSAQAGDGAAAAVGVLRMVLLVLPWAGAALILTNLSRRVVRLVRARRARR</sequence>
<dbReference type="RefSeq" id="WP_263248334.1">
    <property type="nucleotide sequence ID" value="NZ_BAABLT010000026.1"/>
</dbReference>
<evidence type="ECO:0000313" key="2">
    <source>
        <dbReference type="EMBL" id="MFD0922009.1"/>
    </source>
</evidence>
<accession>A0ABW3FVZ1</accession>
<evidence type="ECO:0000256" key="1">
    <source>
        <dbReference type="SAM" id="Phobius"/>
    </source>
</evidence>
<reference evidence="3" key="1">
    <citation type="journal article" date="2019" name="Int. J. Syst. Evol. Microbiol.">
        <title>The Global Catalogue of Microorganisms (GCM) 10K type strain sequencing project: providing services to taxonomists for standard genome sequencing and annotation.</title>
        <authorList>
            <consortium name="The Broad Institute Genomics Platform"/>
            <consortium name="The Broad Institute Genome Sequencing Center for Infectious Disease"/>
            <person name="Wu L."/>
            <person name="Ma J."/>
        </authorList>
    </citation>
    <scope>NUCLEOTIDE SEQUENCE [LARGE SCALE GENOMIC DNA]</scope>
    <source>
        <strain evidence="3">CCUG 56401</strain>
    </source>
</reference>
<dbReference type="Proteomes" id="UP001597018">
    <property type="component" value="Unassembled WGS sequence"/>
</dbReference>
<keyword evidence="1" id="KW-1133">Transmembrane helix</keyword>
<dbReference type="EMBL" id="JBHTIW010000017">
    <property type="protein sequence ID" value="MFD0922009.1"/>
    <property type="molecule type" value="Genomic_DNA"/>
</dbReference>
<evidence type="ECO:0000313" key="3">
    <source>
        <dbReference type="Proteomes" id="UP001597018"/>
    </source>
</evidence>
<organism evidence="2 3">
    <name type="scientific">Saccharopolyspora rosea</name>
    <dbReference type="NCBI Taxonomy" id="524884"/>
    <lineage>
        <taxon>Bacteria</taxon>
        <taxon>Bacillati</taxon>
        <taxon>Actinomycetota</taxon>
        <taxon>Actinomycetes</taxon>
        <taxon>Pseudonocardiales</taxon>
        <taxon>Pseudonocardiaceae</taxon>
        <taxon>Saccharopolyspora</taxon>
    </lineage>
</organism>
<gene>
    <name evidence="2" type="ORF">ACFQ16_19875</name>
</gene>
<name>A0ABW3FVZ1_9PSEU</name>
<feature type="transmembrane region" description="Helical" evidence="1">
    <location>
        <begin position="194"/>
        <end position="216"/>
    </location>
</feature>
<feature type="transmembrane region" description="Helical" evidence="1">
    <location>
        <begin position="401"/>
        <end position="424"/>
    </location>
</feature>
<keyword evidence="1" id="KW-0472">Membrane</keyword>
<keyword evidence="3" id="KW-1185">Reference proteome</keyword>
<comment type="caution">
    <text evidence="2">The sequence shown here is derived from an EMBL/GenBank/DDBJ whole genome shotgun (WGS) entry which is preliminary data.</text>
</comment>
<proteinExistence type="predicted"/>
<feature type="transmembrane region" description="Helical" evidence="1">
    <location>
        <begin position="152"/>
        <end position="173"/>
    </location>
</feature>
<protein>
    <recommendedName>
        <fullName evidence="4">Peptide zinc metalloprotease protein</fullName>
    </recommendedName>
</protein>